<evidence type="ECO:0000256" key="1">
    <source>
        <dbReference type="ARBA" id="ARBA00022598"/>
    </source>
</evidence>
<dbReference type="PANTHER" id="PTHR11117">
    <property type="entry name" value="SUCCINYL-COA LIGASE SUBUNIT ALPHA"/>
    <property type="match status" value="1"/>
</dbReference>
<name>A0A1G2DHY3_9BACT</name>
<evidence type="ECO:0000256" key="2">
    <source>
        <dbReference type="ARBA" id="ARBA00022741"/>
    </source>
</evidence>
<comment type="caution">
    <text evidence="5">The sequence shown here is derived from an EMBL/GenBank/DDBJ whole genome shotgun (WGS) entry which is preliminary data.</text>
</comment>
<dbReference type="GO" id="GO:0004776">
    <property type="term" value="F:succinate-CoA ligase (GDP-forming) activity"/>
    <property type="evidence" value="ECO:0007669"/>
    <property type="project" value="TreeGrafter"/>
</dbReference>
<dbReference type="AlphaFoldDB" id="A0A1G2DHY3"/>
<dbReference type="PRINTS" id="PR01798">
    <property type="entry name" value="SCOASYNTHASE"/>
</dbReference>
<evidence type="ECO:0000259" key="4">
    <source>
        <dbReference type="SMART" id="SM00881"/>
    </source>
</evidence>
<dbReference type="InterPro" id="IPR005810">
    <property type="entry name" value="CoA_lig_alpha"/>
</dbReference>
<evidence type="ECO:0000256" key="3">
    <source>
        <dbReference type="PIRSR" id="PIRSR001553-1"/>
    </source>
</evidence>
<dbReference type="GO" id="GO:0004775">
    <property type="term" value="F:succinate-CoA ligase (ADP-forming) activity"/>
    <property type="evidence" value="ECO:0007669"/>
    <property type="project" value="TreeGrafter"/>
</dbReference>
<protein>
    <recommendedName>
        <fullName evidence="4">CoA-binding domain-containing protein</fullName>
    </recommendedName>
</protein>
<organism evidence="5 6">
    <name type="scientific">Candidatus Lloydbacteria bacterium RIFCSPHIGHO2_02_FULL_54_17</name>
    <dbReference type="NCBI Taxonomy" id="1798664"/>
    <lineage>
        <taxon>Bacteria</taxon>
        <taxon>Candidatus Lloydiibacteriota</taxon>
    </lineage>
</organism>
<dbReference type="InterPro" id="IPR032875">
    <property type="entry name" value="Succ_CoA_lig_flav_dom"/>
</dbReference>
<gene>
    <name evidence="5" type="ORF">A3C93_04870</name>
</gene>
<dbReference type="Proteomes" id="UP000178636">
    <property type="component" value="Unassembled WGS sequence"/>
</dbReference>
<dbReference type="PANTHER" id="PTHR11117:SF2">
    <property type="entry name" value="SUCCINATE--COA LIGASE [ADP_GDP-FORMING] SUBUNIT ALPHA, MITOCHONDRIAL"/>
    <property type="match status" value="1"/>
</dbReference>
<evidence type="ECO:0000313" key="6">
    <source>
        <dbReference type="Proteomes" id="UP000178636"/>
    </source>
</evidence>
<evidence type="ECO:0000313" key="5">
    <source>
        <dbReference type="EMBL" id="OGZ12480.1"/>
    </source>
</evidence>
<dbReference type="GO" id="GO:0009361">
    <property type="term" value="C:succinate-CoA ligase complex (ADP-forming)"/>
    <property type="evidence" value="ECO:0007669"/>
    <property type="project" value="TreeGrafter"/>
</dbReference>
<reference evidence="5 6" key="1">
    <citation type="journal article" date="2016" name="Nat. Commun.">
        <title>Thousands of microbial genomes shed light on interconnected biogeochemical processes in an aquifer system.</title>
        <authorList>
            <person name="Anantharaman K."/>
            <person name="Brown C.T."/>
            <person name="Hug L.A."/>
            <person name="Sharon I."/>
            <person name="Castelle C.J."/>
            <person name="Probst A.J."/>
            <person name="Thomas B.C."/>
            <person name="Singh A."/>
            <person name="Wilkins M.J."/>
            <person name="Karaoz U."/>
            <person name="Brodie E.L."/>
            <person name="Williams K.H."/>
            <person name="Hubbard S.S."/>
            <person name="Banfield J.F."/>
        </authorList>
    </citation>
    <scope>NUCLEOTIDE SEQUENCE [LARGE SCALE GENOMIC DNA]</scope>
</reference>
<accession>A0A1G2DHY3</accession>
<feature type="domain" description="CoA-binding" evidence="4">
    <location>
        <begin position="8"/>
        <end position="105"/>
    </location>
</feature>
<dbReference type="Pfam" id="PF02629">
    <property type="entry name" value="CoA_binding"/>
    <property type="match status" value="1"/>
</dbReference>
<dbReference type="GO" id="GO:0000166">
    <property type="term" value="F:nucleotide binding"/>
    <property type="evidence" value="ECO:0007669"/>
    <property type="project" value="UniProtKB-KW"/>
</dbReference>
<feature type="active site" description="Tele-phosphohistidine intermediate" evidence="3">
    <location>
        <position position="261"/>
    </location>
</feature>
<dbReference type="PIRSF" id="PIRSF001553">
    <property type="entry name" value="SucCS_alpha"/>
    <property type="match status" value="1"/>
</dbReference>
<dbReference type="Gene3D" id="3.40.50.261">
    <property type="entry name" value="Succinyl-CoA synthetase domains"/>
    <property type="match status" value="1"/>
</dbReference>
<keyword evidence="2" id="KW-0547">Nucleotide-binding</keyword>
<dbReference type="SUPFAM" id="SSF51735">
    <property type="entry name" value="NAD(P)-binding Rossmann-fold domains"/>
    <property type="match status" value="1"/>
</dbReference>
<dbReference type="InterPro" id="IPR036291">
    <property type="entry name" value="NAD(P)-bd_dom_sf"/>
</dbReference>
<dbReference type="EMBL" id="MHLO01000018">
    <property type="protein sequence ID" value="OGZ12480.1"/>
    <property type="molecule type" value="Genomic_DNA"/>
</dbReference>
<sequence>MPAEIKKLIPDNPRVLIQGATGKEALRAIPAMRSYGTTVVAGVTPGKGGQTVEGVPVFNTVREAIASEGSVNMVVQFVPPIRALTATEESLEAGIPFILIGAEKVPVHDALRMVKMARAKGALLIGPSSVGMIVPRKGLKLGMIGGDTPTRTFSEGSIAVLSKSGGMTSEIAHLLKKSGLGVSFAAGLGGERIPGTDLADALIILEEDPSTEASIIFGELGGVAEEHVARAVKEGAIKKPVVSFTVGEFVSLLPHAMPFGHTGAMLERGKGGVKEKRALLKEAGVLVAEKFDDIPKLLAGVL</sequence>
<dbReference type="InterPro" id="IPR016102">
    <property type="entry name" value="Succinyl-CoA_synth-like"/>
</dbReference>
<keyword evidence="1" id="KW-0436">Ligase</keyword>
<dbReference type="Pfam" id="PF13607">
    <property type="entry name" value="Succ_CoA_lig"/>
    <property type="match status" value="1"/>
</dbReference>
<dbReference type="STRING" id="1798664.A3C93_04870"/>
<dbReference type="Gene3D" id="3.40.50.720">
    <property type="entry name" value="NAD(P)-binding Rossmann-like Domain"/>
    <property type="match status" value="1"/>
</dbReference>
<dbReference type="GO" id="GO:0006099">
    <property type="term" value="P:tricarboxylic acid cycle"/>
    <property type="evidence" value="ECO:0007669"/>
    <property type="project" value="TreeGrafter"/>
</dbReference>
<proteinExistence type="predicted"/>
<dbReference type="InterPro" id="IPR003781">
    <property type="entry name" value="CoA-bd"/>
</dbReference>
<dbReference type="SUPFAM" id="SSF52210">
    <property type="entry name" value="Succinyl-CoA synthetase domains"/>
    <property type="match status" value="1"/>
</dbReference>
<dbReference type="SMART" id="SM00881">
    <property type="entry name" value="CoA_binding"/>
    <property type="match status" value="1"/>
</dbReference>